<evidence type="ECO:0000256" key="1">
    <source>
        <dbReference type="ARBA" id="ARBA00006654"/>
    </source>
</evidence>
<feature type="domain" description="5'-Nucleotidase C-terminal" evidence="3">
    <location>
        <begin position="112"/>
        <end position="252"/>
    </location>
</feature>
<sequence>MSATARRRARRTTAALGKLAPPSSADTSIIKSGTDFRDLSSAILDLSPPNPNAIRRRTVVNLTGKHHYVIPSSPTNVEMERLIDSLLASVQETLGKPVCFSLSPFDARSEIVRTRESSLGNWAADVLLHAYDESLVEGSPVDFDKEDKNGSDGSKHKPCGADAVIICGGTLRGDSQYGPGSISLGDILEIFPFDDPVVCLEIDGKGIWDTLESALSKWPAQEGRFPIVSGLAVNWDHTKPPGKRINSIHLTTHSHTHEDRENPNDFIDFESTLHGAAIEVKNPGLRLGKEIKNEVGGRTYYVITRKYMADGFDGFEALKDRKFVIDDENGQSMSNIIRSFLLGSAYIFRHKQLADARQKYLSEKTLRVLKRARARHQTSPRASLASSPIKGFPGRNEDNGLLASPGSSPGTIDLNMSVSSISTISTTGWAHLRRHVIDHDWLSISEAFHIARHEHMSSVDRCEGDQLRRKRHGEAETPRAAIAPLDKRQKAELRSMDDEVAIVCPLVDGRLRDVSAAPA</sequence>
<feature type="region of interest" description="Disordered" evidence="2">
    <location>
        <begin position="377"/>
        <end position="408"/>
    </location>
</feature>
<organism evidence="4 5">
    <name type="scientific">Vanrija albida</name>
    <dbReference type="NCBI Taxonomy" id="181172"/>
    <lineage>
        <taxon>Eukaryota</taxon>
        <taxon>Fungi</taxon>
        <taxon>Dikarya</taxon>
        <taxon>Basidiomycota</taxon>
        <taxon>Agaricomycotina</taxon>
        <taxon>Tremellomycetes</taxon>
        <taxon>Trichosporonales</taxon>
        <taxon>Trichosporonaceae</taxon>
        <taxon>Vanrija</taxon>
    </lineage>
</organism>
<dbReference type="InterPro" id="IPR036907">
    <property type="entry name" value="5'-Nucleotdase_C_sf"/>
</dbReference>
<dbReference type="EMBL" id="JBBXJM010000006">
    <property type="protein sequence ID" value="KAL1406105.1"/>
    <property type="molecule type" value="Genomic_DNA"/>
</dbReference>
<proteinExistence type="inferred from homology"/>
<gene>
    <name evidence="4" type="ORF">Q8F55_007788</name>
</gene>
<evidence type="ECO:0000256" key="2">
    <source>
        <dbReference type="SAM" id="MobiDB-lite"/>
    </source>
</evidence>
<accession>A0ABR3PUI2</accession>
<evidence type="ECO:0000313" key="4">
    <source>
        <dbReference type="EMBL" id="KAL1406105.1"/>
    </source>
</evidence>
<feature type="region of interest" description="Disordered" evidence="2">
    <location>
        <begin position="1"/>
        <end position="26"/>
    </location>
</feature>
<dbReference type="GeneID" id="95988831"/>
<dbReference type="Gene3D" id="3.90.780.10">
    <property type="entry name" value="5'-Nucleotidase, C-terminal domain"/>
    <property type="match status" value="1"/>
</dbReference>
<dbReference type="SUPFAM" id="SSF55816">
    <property type="entry name" value="5'-nucleotidase (syn. UDP-sugar hydrolase), C-terminal domain"/>
    <property type="match status" value="1"/>
</dbReference>
<protein>
    <recommendedName>
        <fullName evidence="3">5'-Nucleotidase C-terminal domain-containing protein</fullName>
    </recommendedName>
</protein>
<name>A0ABR3PUI2_9TREE</name>
<dbReference type="Proteomes" id="UP001565368">
    <property type="component" value="Unassembled WGS sequence"/>
</dbReference>
<dbReference type="Pfam" id="PF02872">
    <property type="entry name" value="5_nucleotid_C"/>
    <property type="match status" value="1"/>
</dbReference>
<reference evidence="4 5" key="1">
    <citation type="submission" date="2023-08" db="EMBL/GenBank/DDBJ databases">
        <title>Annotated Genome Sequence of Vanrija albida AlHP1.</title>
        <authorList>
            <person name="Herzog R."/>
        </authorList>
    </citation>
    <scope>NUCLEOTIDE SEQUENCE [LARGE SCALE GENOMIC DNA]</scope>
    <source>
        <strain evidence="4 5">AlHP1</strain>
    </source>
</reference>
<evidence type="ECO:0000259" key="3">
    <source>
        <dbReference type="Pfam" id="PF02872"/>
    </source>
</evidence>
<comment type="similarity">
    <text evidence="1">Belongs to the 5'-nucleotidase family.</text>
</comment>
<dbReference type="PANTHER" id="PTHR11575:SF48">
    <property type="entry name" value="5'-NUCLEOTIDASE"/>
    <property type="match status" value="1"/>
</dbReference>
<dbReference type="InterPro" id="IPR006179">
    <property type="entry name" value="5_nucleotidase/apyrase"/>
</dbReference>
<dbReference type="PANTHER" id="PTHR11575">
    <property type="entry name" value="5'-NUCLEOTIDASE-RELATED"/>
    <property type="match status" value="1"/>
</dbReference>
<dbReference type="RefSeq" id="XP_069206049.1">
    <property type="nucleotide sequence ID" value="XM_069356208.1"/>
</dbReference>
<keyword evidence="5" id="KW-1185">Reference proteome</keyword>
<feature type="compositionally biased region" description="Basic residues" evidence="2">
    <location>
        <begin position="1"/>
        <end position="11"/>
    </location>
</feature>
<comment type="caution">
    <text evidence="4">The sequence shown here is derived from an EMBL/GenBank/DDBJ whole genome shotgun (WGS) entry which is preliminary data.</text>
</comment>
<dbReference type="InterPro" id="IPR008334">
    <property type="entry name" value="5'-Nucleotdase_C"/>
</dbReference>
<evidence type="ECO:0000313" key="5">
    <source>
        <dbReference type="Proteomes" id="UP001565368"/>
    </source>
</evidence>